<dbReference type="OrthoDB" id="3261690at2759"/>
<evidence type="ECO:0000313" key="2">
    <source>
        <dbReference type="Proteomes" id="UP000218811"/>
    </source>
</evidence>
<proteinExistence type="predicted"/>
<dbReference type="AlphaFoldDB" id="A0A2H3J0W2"/>
<gene>
    <name evidence="1" type="ORF">WOLCODRAFT_156510</name>
</gene>
<dbReference type="OMA" id="CCRIRIA"/>
<accession>A0A2H3J0W2</accession>
<organism evidence="1 2">
    <name type="scientific">Wolfiporia cocos (strain MD-104)</name>
    <name type="common">Brown rot fungus</name>
    <dbReference type="NCBI Taxonomy" id="742152"/>
    <lineage>
        <taxon>Eukaryota</taxon>
        <taxon>Fungi</taxon>
        <taxon>Dikarya</taxon>
        <taxon>Basidiomycota</taxon>
        <taxon>Agaricomycotina</taxon>
        <taxon>Agaricomycetes</taxon>
        <taxon>Polyporales</taxon>
        <taxon>Phaeolaceae</taxon>
        <taxon>Wolfiporia</taxon>
    </lineage>
</organism>
<name>A0A2H3J0W2_WOLCO</name>
<sequence length="471" mass="55483">MGIKVYKEGQVVQWLVQAHKQILRFALLMADEWKVQKLSQLKSYMHICQMCQLVDFTGFYCEPHSVGQEDEVVYISTCTTDKVATYQLHREAFQQHYVMKLYPAKMERLLVEMQLLSEIFKHCQDQPCTAWVEVCVLLKLALCTFTDVPDRFVERSVMSIQPKIWWNFKMMQLVEMHYVLYNIQATPGEQRLWHPSLALKVGTFSGSLELTAKTTCWIYPGVESSNGNGLDDSYVPSEDELYEPCVTGIRQGIYFLGGIIEDYGEARDWQRRGEERRHRTVRSMNDLYKVFGFCYRFGEGLKAHLMRTRRQKNTLWLKHMREEVPVDFEFGLDEENIWMQLVVPPMMWEEDKLEAPDADLEEEEQGGLDHQVTLIWHQMLHDVIALSPNGRSRQSLSYVTLTMVEQDVVGMEVYQMFTLPFRGVVWWVAEKFESDVFDQVFPPRGTQVNLDLKQWLRAMYMQEYQRLMTRT</sequence>
<keyword evidence="2" id="KW-1185">Reference proteome</keyword>
<dbReference type="Proteomes" id="UP000218811">
    <property type="component" value="Unassembled WGS sequence"/>
</dbReference>
<evidence type="ECO:0000313" key="1">
    <source>
        <dbReference type="EMBL" id="PCH35826.1"/>
    </source>
</evidence>
<protein>
    <submittedName>
        <fullName evidence="1">Uncharacterized protein</fullName>
    </submittedName>
</protein>
<dbReference type="EMBL" id="KB467865">
    <property type="protein sequence ID" value="PCH35826.1"/>
    <property type="molecule type" value="Genomic_DNA"/>
</dbReference>
<reference evidence="1 2" key="1">
    <citation type="journal article" date="2012" name="Science">
        <title>The Paleozoic origin of enzymatic lignin decomposition reconstructed from 31 fungal genomes.</title>
        <authorList>
            <person name="Floudas D."/>
            <person name="Binder M."/>
            <person name="Riley R."/>
            <person name="Barry K."/>
            <person name="Blanchette R.A."/>
            <person name="Henrissat B."/>
            <person name="Martinez A.T."/>
            <person name="Otillar R."/>
            <person name="Spatafora J.W."/>
            <person name="Yadav J.S."/>
            <person name="Aerts A."/>
            <person name="Benoit I."/>
            <person name="Boyd A."/>
            <person name="Carlson A."/>
            <person name="Copeland A."/>
            <person name="Coutinho P.M."/>
            <person name="de Vries R.P."/>
            <person name="Ferreira P."/>
            <person name="Findley K."/>
            <person name="Foster B."/>
            <person name="Gaskell J."/>
            <person name="Glotzer D."/>
            <person name="Gorecki P."/>
            <person name="Heitman J."/>
            <person name="Hesse C."/>
            <person name="Hori C."/>
            <person name="Igarashi K."/>
            <person name="Jurgens J.A."/>
            <person name="Kallen N."/>
            <person name="Kersten P."/>
            <person name="Kohler A."/>
            <person name="Kuees U."/>
            <person name="Kumar T.K.A."/>
            <person name="Kuo A."/>
            <person name="LaButti K."/>
            <person name="Larrondo L.F."/>
            <person name="Lindquist E."/>
            <person name="Ling A."/>
            <person name="Lombard V."/>
            <person name="Lucas S."/>
            <person name="Lundell T."/>
            <person name="Martin R."/>
            <person name="McLaughlin D.J."/>
            <person name="Morgenstern I."/>
            <person name="Morin E."/>
            <person name="Murat C."/>
            <person name="Nagy L.G."/>
            <person name="Nolan M."/>
            <person name="Ohm R.A."/>
            <person name="Patyshakuliyeva A."/>
            <person name="Rokas A."/>
            <person name="Ruiz-Duenas F.J."/>
            <person name="Sabat G."/>
            <person name="Salamov A."/>
            <person name="Samejima M."/>
            <person name="Schmutz J."/>
            <person name="Slot J.C."/>
            <person name="St John F."/>
            <person name="Stenlid J."/>
            <person name="Sun H."/>
            <person name="Sun S."/>
            <person name="Syed K."/>
            <person name="Tsang A."/>
            <person name="Wiebenga A."/>
            <person name="Young D."/>
            <person name="Pisabarro A."/>
            <person name="Eastwood D.C."/>
            <person name="Martin F."/>
            <person name="Cullen D."/>
            <person name="Grigoriev I.V."/>
            <person name="Hibbett D.S."/>
        </authorList>
    </citation>
    <scope>NUCLEOTIDE SEQUENCE [LARGE SCALE GENOMIC DNA]</scope>
    <source>
        <strain evidence="1 2">MD-104</strain>
    </source>
</reference>